<organism evidence="2 3">
    <name type="scientific">Nitrogeniibacter mangrovi</name>
    <dbReference type="NCBI Taxonomy" id="2016596"/>
    <lineage>
        <taxon>Bacteria</taxon>
        <taxon>Pseudomonadati</taxon>
        <taxon>Pseudomonadota</taxon>
        <taxon>Betaproteobacteria</taxon>
        <taxon>Rhodocyclales</taxon>
        <taxon>Zoogloeaceae</taxon>
        <taxon>Nitrogeniibacter</taxon>
    </lineage>
</organism>
<name>A0A6C1AZY7_9RHOO</name>
<dbReference type="Proteomes" id="UP000501991">
    <property type="component" value="Chromosome"/>
</dbReference>
<evidence type="ECO:0000313" key="3">
    <source>
        <dbReference type="Proteomes" id="UP000501991"/>
    </source>
</evidence>
<dbReference type="KEGG" id="azq:G3580_04315"/>
<keyword evidence="1" id="KW-0472">Membrane</keyword>
<dbReference type="AlphaFoldDB" id="A0A6C1AZY7"/>
<evidence type="ECO:0000313" key="2">
    <source>
        <dbReference type="EMBL" id="QID16931.1"/>
    </source>
</evidence>
<gene>
    <name evidence="2" type="ORF">G3580_04315</name>
</gene>
<protein>
    <recommendedName>
        <fullName evidence="4">DUF1146 domain-containing protein</fullName>
    </recommendedName>
</protein>
<proteinExistence type="predicted"/>
<keyword evidence="1" id="KW-0812">Transmembrane</keyword>
<evidence type="ECO:0008006" key="4">
    <source>
        <dbReference type="Google" id="ProtNLM"/>
    </source>
</evidence>
<reference evidence="2 3" key="1">
    <citation type="submission" date="2020-02" db="EMBL/GenBank/DDBJ databases">
        <title>Nitrogenibacter mangrovi gen. nov., sp. nov. isolated from mangrove sediment, a denitrifying betaproteobacterium.</title>
        <authorList>
            <person name="Liao H."/>
            <person name="Tian Y."/>
        </authorList>
    </citation>
    <scope>NUCLEOTIDE SEQUENCE [LARGE SCALE GENOMIC DNA]</scope>
    <source>
        <strain evidence="2 3">M9-3-2</strain>
    </source>
</reference>
<dbReference type="RefSeq" id="WP_173764099.1">
    <property type="nucleotide sequence ID" value="NZ_CP048836.1"/>
</dbReference>
<accession>A0A6C1AZY7</accession>
<evidence type="ECO:0000256" key="1">
    <source>
        <dbReference type="SAM" id="Phobius"/>
    </source>
</evidence>
<keyword evidence="3" id="KW-1185">Reference proteome</keyword>
<sequence length="63" mass="6644">MLAFVLSTVAFFAASFYLKRTFEDMGLPRGPTRGLLVFFCALGAAYAVSAAVGWITGAPAPIL</sequence>
<feature type="transmembrane region" description="Helical" evidence="1">
    <location>
        <begin position="34"/>
        <end position="55"/>
    </location>
</feature>
<dbReference type="EMBL" id="CP048836">
    <property type="protein sequence ID" value="QID16931.1"/>
    <property type="molecule type" value="Genomic_DNA"/>
</dbReference>
<keyword evidence="1" id="KW-1133">Transmembrane helix</keyword>